<keyword evidence="3" id="KW-1185">Reference proteome</keyword>
<feature type="region of interest" description="Disordered" evidence="1">
    <location>
        <begin position="211"/>
        <end position="241"/>
    </location>
</feature>
<feature type="region of interest" description="Disordered" evidence="1">
    <location>
        <begin position="120"/>
        <end position="147"/>
    </location>
</feature>
<proteinExistence type="predicted"/>
<dbReference type="RefSeq" id="WP_146719771.1">
    <property type="nucleotide sequence ID" value="NZ_BSUI01000011.1"/>
</dbReference>
<feature type="compositionally biased region" description="Polar residues" evidence="1">
    <location>
        <begin position="212"/>
        <end position="227"/>
    </location>
</feature>
<dbReference type="EMBL" id="JACHFV010000015">
    <property type="protein sequence ID" value="MBB5296920.1"/>
    <property type="molecule type" value="Genomic_DNA"/>
</dbReference>
<evidence type="ECO:0000313" key="2">
    <source>
        <dbReference type="EMBL" id="MBB5296920.1"/>
    </source>
</evidence>
<sequence>MGTLSAPVKALSDQLKLNPLDIKPAPSQDLPVNPGEIKPEGNAPGGVTVQGLQALSVQPLQAPKSVLPSSLNTLNPLDVKGTGSSLPSVPGADTVKRPTDGGIKPQSIIVNPADTYTETPTDLSGAWSSDTAGQASTTGNYTYDDQYTSSTNTDYTGDMTASGTDADYYASANDTSMMGASNTEGTSTARQVRDDVYANVQSAYAQRGLTYTPDTDVSSSEANTAMGANTDVPASESDTTSQANLGVKYQYALYRSDKSYQPPSWVTDNLSKIGGDANEALRYYNQGEYGKDWGFGTATTPLGIYEDWRDEKGPAVQFYPPDSPLTGVVKNLSGVGVARQTAQKGSFGSTPRPFGPVAFTDATLDVLSNSPVNVQSGNSRYEQGMTEHVLGTYTVRTSNLGNSIGYTVFNKTGQTSYTRFPYPSGDGDPIEVTEGRDMDQEYYSHPFGPFNIGLYYGDAYRVYKQTGVWPRSVLADEPRSSSGCCGDMYEIFYWTEPKIGGGR</sequence>
<feature type="region of interest" description="Disordered" evidence="1">
    <location>
        <begin position="78"/>
        <end position="107"/>
    </location>
</feature>
<organism evidence="2 3">
    <name type="scientific">Deinococcus metallilatus</name>
    <dbReference type="NCBI Taxonomy" id="1211322"/>
    <lineage>
        <taxon>Bacteria</taxon>
        <taxon>Thermotogati</taxon>
        <taxon>Deinococcota</taxon>
        <taxon>Deinococci</taxon>
        <taxon>Deinococcales</taxon>
        <taxon>Deinococcaceae</taxon>
        <taxon>Deinococcus</taxon>
    </lineage>
</organism>
<evidence type="ECO:0000256" key="1">
    <source>
        <dbReference type="SAM" id="MobiDB-lite"/>
    </source>
</evidence>
<evidence type="ECO:0000313" key="3">
    <source>
        <dbReference type="Proteomes" id="UP000536909"/>
    </source>
</evidence>
<name>A0ABR6MZX6_9DEIO</name>
<dbReference type="Proteomes" id="UP000536909">
    <property type="component" value="Unassembled WGS sequence"/>
</dbReference>
<comment type="caution">
    <text evidence="2">The sequence shown here is derived from an EMBL/GenBank/DDBJ whole genome shotgun (WGS) entry which is preliminary data.</text>
</comment>
<gene>
    <name evidence="2" type="ORF">HNQ10_003780</name>
</gene>
<protein>
    <submittedName>
        <fullName evidence="2">Uncharacterized protein</fullName>
    </submittedName>
</protein>
<feature type="region of interest" description="Disordered" evidence="1">
    <location>
        <begin position="18"/>
        <end position="45"/>
    </location>
</feature>
<reference evidence="2 3" key="1">
    <citation type="submission" date="2020-08" db="EMBL/GenBank/DDBJ databases">
        <title>Genomic Encyclopedia of Type Strains, Phase IV (KMG-IV): sequencing the most valuable type-strain genomes for metagenomic binning, comparative biology and taxonomic classification.</title>
        <authorList>
            <person name="Goeker M."/>
        </authorList>
    </citation>
    <scope>NUCLEOTIDE SEQUENCE [LARGE SCALE GENOMIC DNA]</scope>
    <source>
        <strain evidence="2 3">DSM 105434</strain>
    </source>
</reference>
<accession>A0ABR6MZX6</accession>